<keyword evidence="9" id="KW-1185">Reference proteome</keyword>
<protein>
    <submittedName>
        <fullName evidence="8">LPXTG cell wall anchor domain-containing protein</fullName>
    </submittedName>
</protein>
<evidence type="ECO:0000313" key="8">
    <source>
        <dbReference type="EMBL" id="MBO3734316.1"/>
    </source>
</evidence>
<comment type="caution">
    <text evidence="8">The sequence shown here is derived from an EMBL/GenBank/DDBJ whole genome shotgun (WGS) entry which is preliminary data.</text>
</comment>
<keyword evidence="1" id="KW-0134">Cell wall</keyword>
<dbReference type="Proteomes" id="UP000681341">
    <property type="component" value="Unassembled WGS sequence"/>
</dbReference>
<feature type="domain" description="Gram-positive cocci surface proteins LPxTG" evidence="7">
    <location>
        <begin position="484"/>
        <end position="518"/>
    </location>
</feature>
<accession>A0ABS3U6E7</accession>
<keyword evidence="5" id="KW-1133">Transmembrane helix</keyword>
<dbReference type="NCBIfam" id="TIGR01167">
    <property type="entry name" value="LPXTG_anchor"/>
    <property type="match status" value="1"/>
</dbReference>
<dbReference type="InterPro" id="IPR019931">
    <property type="entry name" value="LPXTG_anchor"/>
</dbReference>
<keyword evidence="2" id="KW-0964">Secreted</keyword>
<sequence>MSTPRRRAGLLPVALAAALASAAAGAFALPAAAQSPVPTDVVLDLDGPLVAGSPPRAATLDVAFDEDQTGSLVMTLDVDASDGTVYFGHGQGCQSYDPSPRIECEIPDAAAVNEFGFAFGAASGTELGEYDYTLRLLLDGFEVYTETGTVEVVEERYDGVYRDYVHEYLSFTDVEPGTVVEAEPRIMQGPALPDDIVALAAYVGGSFAPGSAIEGAAARAPWDNCQPDSVGVGGVYICLFTEVEDLPGTVFEFSEPLQYAVTEDAPGPLRVCGCSFGLSAMNQEVLERDFGGPWWDPGSSNLLSLVTAADQSAPEPADDPSRGLVDIVTAEGTYDLEVEGADLAGGQDQMTIPVENLGPASALNRALSETEPGYQLRGQLPEGAEFVSVDNEGDGHWYCESGDLSDLFEAVGDETELDRFDFVCHFWSLPPGEQHEFEFTVDVTDATGEAGRVEVAALWRGVDGMNLDGDLSNNSAALTVDDSSLPNTGRSTILLAAVAAGAVVLGVVLYLVTRRRKEPTDPGQQMRRSS</sequence>
<evidence type="ECO:0000256" key="3">
    <source>
        <dbReference type="ARBA" id="ARBA00022729"/>
    </source>
</evidence>
<evidence type="ECO:0000256" key="4">
    <source>
        <dbReference type="ARBA" id="ARBA00023088"/>
    </source>
</evidence>
<dbReference type="InterPro" id="IPR006311">
    <property type="entry name" value="TAT_signal"/>
</dbReference>
<feature type="signal peptide" evidence="6">
    <location>
        <begin position="1"/>
        <end position="28"/>
    </location>
</feature>
<keyword evidence="5" id="KW-0472">Membrane</keyword>
<name>A0ABS3U6E7_9ACTN</name>
<evidence type="ECO:0000256" key="2">
    <source>
        <dbReference type="ARBA" id="ARBA00022525"/>
    </source>
</evidence>
<keyword evidence="3 6" id="KW-0732">Signal</keyword>
<proteinExistence type="predicted"/>
<dbReference type="PROSITE" id="PS51318">
    <property type="entry name" value="TAT"/>
    <property type="match status" value="1"/>
</dbReference>
<evidence type="ECO:0000256" key="6">
    <source>
        <dbReference type="SAM" id="SignalP"/>
    </source>
</evidence>
<organism evidence="8 9">
    <name type="scientific">Glycomyces niveus</name>
    <dbReference type="NCBI Taxonomy" id="2820287"/>
    <lineage>
        <taxon>Bacteria</taxon>
        <taxon>Bacillati</taxon>
        <taxon>Actinomycetota</taxon>
        <taxon>Actinomycetes</taxon>
        <taxon>Glycomycetales</taxon>
        <taxon>Glycomycetaceae</taxon>
        <taxon>Glycomyces</taxon>
    </lineage>
</organism>
<feature type="chain" id="PRO_5045559251" evidence="6">
    <location>
        <begin position="29"/>
        <end position="530"/>
    </location>
</feature>
<evidence type="ECO:0000256" key="1">
    <source>
        <dbReference type="ARBA" id="ARBA00022512"/>
    </source>
</evidence>
<dbReference type="RefSeq" id="WP_208497430.1">
    <property type="nucleotide sequence ID" value="NZ_JAGFNP010000009.1"/>
</dbReference>
<evidence type="ECO:0000259" key="7">
    <source>
        <dbReference type="Pfam" id="PF00746"/>
    </source>
</evidence>
<evidence type="ECO:0000256" key="5">
    <source>
        <dbReference type="SAM" id="Phobius"/>
    </source>
</evidence>
<feature type="transmembrane region" description="Helical" evidence="5">
    <location>
        <begin position="493"/>
        <end position="512"/>
    </location>
</feature>
<keyword evidence="5" id="KW-0812">Transmembrane</keyword>
<dbReference type="EMBL" id="JAGFNP010000009">
    <property type="protein sequence ID" value="MBO3734316.1"/>
    <property type="molecule type" value="Genomic_DNA"/>
</dbReference>
<keyword evidence="4" id="KW-0572">Peptidoglycan-anchor</keyword>
<evidence type="ECO:0000313" key="9">
    <source>
        <dbReference type="Proteomes" id="UP000681341"/>
    </source>
</evidence>
<dbReference type="Pfam" id="PF00746">
    <property type="entry name" value="Gram_pos_anchor"/>
    <property type="match status" value="1"/>
</dbReference>
<reference evidence="8 9" key="1">
    <citation type="submission" date="2021-03" db="EMBL/GenBank/DDBJ databases">
        <title>Glycomyces sp. nov., a novel actinomycete isolated from soil.</title>
        <authorList>
            <person name="Yang X."/>
            <person name="Xu X."/>
        </authorList>
    </citation>
    <scope>NUCLEOTIDE SEQUENCE [LARGE SCALE GENOMIC DNA]</scope>
    <source>
        <strain evidence="8 9">NEAU-S30</strain>
    </source>
</reference>
<gene>
    <name evidence="8" type="ORF">J5V16_15920</name>
</gene>